<dbReference type="AlphaFoldDB" id="A0AAD5VXS9"/>
<evidence type="ECO:0000256" key="2">
    <source>
        <dbReference type="SAM" id="SignalP"/>
    </source>
</evidence>
<dbReference type="InterPro" id="IPR007245">
    <property type="entry name" value="PIG-T"/>
</dbReference>
<keyword evidence="4" id="KW-1185">Reference proteome</keyword>
<evidence type="ECO:0000313" key="3">
    <source>
        <dbReference type="EMBL" id="KAJ3572901.1"/>
    </source>
</evidence>
<evidence type="ECO:0000313" key="4">
    <source>
        <dbReference type="Proteomes" id="UP001213000"/>
    </source>
</evidence>
<organism evidence="3 4">
    <name type="scientific">Leucocoprinus birnbaumii</name>
    <dbReference type="NCBI Taxonomy" id="56174"/>
    <lineage>
        <taxon>Eukaryota</taxon>
        <taxon>Fungi</taxon>
        <taxon>Dikarya</taxon>
        <taxon>Basidiomycota</taxon>
        <taxon>Agaricomycotina</taxon>
        <taxon>Agaricomycetes</taxon>
        <taxon>Agaricomycetidae</taxon>
        <taxon>Agaricales</taxon>
        <taxon>Agaricineae</taxon>
        <taxon>Agaricaceae</taxon>
        <taxon>Leucocoprinus</taxon>
    </lineage>
</organism>
<feature type="chain" id="PRO_5042115738" description="GPI transamidase component PIG-T" evidence="2">
    <location>
        <begin position="20"/>
        <end position="540"/>
    </location>
</feature>
<dbReference type="PANTHER" id="PTHR12959">
    <property type="entry name" value="GPI TRANSAMIDASE COMPONENT PIG-T-RELATED"/>
    <property type="match status" value="1"/>
</dbReference>
<comment type="caution">
    <text evidence="3">The sequence shown here is derived from an EMBL/GenBank/DDBJ whole genome shotgun (WGS) entry which is preliminary data.</text>
</comment>
<dbReference type="GO" id="GO:0016255">
    <property type="term" value="P:attachment of GPI anchor to protein"/>
    <property type="evidence" value="ECO:0007669"/>
    <property type="project" value="InterPro"/>
</dbReference>
<dbReference type="GO" id="GO:0042765">
    <property type="term" value="C:GPI-anchor transamidase complex"/>
    <property type="evidence" value="ECO:0007669"/>
    <property type="project" value="InterPro"/>
</dbReference>
<feature type="signal peptide" evidence="2">
    <location>
        <begin position="1"/>
        <end position="19"/>
    </location>
</feature>
<dbReference type="EMBL" id="JANIEX010000123">
    <property type="protein sequence ID" value="KAJ3572901.1"/>
    <property type="molecule type" value="Genomic_DNA"/>
</dbReference>
<reference evidence="3" key="1">
    <citation type="submission" date="2022-07" db="EMBL/GenBank/DDBJ databases">
        <title>Genome Sequence of Leucocoprinus birnbaumii.</title>
        <authorList>
            <person name="Buettner E."/>
        </authorList>
    </citation>
    <scope>NUCLEOTIDE SEQUENCE</scope>
    <source>
        <strain evidence="3">VT141</strain>
    </source>
</reference>
<feature type="transmembrane region" description="Helical" evidence="1">
    <location>
        <begin position="503"/>
        <end position="524"/>
    </location>
</feature>
<accession>A0AAD5VXS9</accession>
<keyword evidence="1" id="KW-0472">Membrane</keyword>
<evidence type="ECO:0000256" key="1">
    <source>
        <dbReference type="SAM" id="Phobius"/>
    </source>
</evidence>
<gene>
    <name evidence="3" type="ORF">NP233_g2774</name>
</gene>
<proteinExistence type="predicted"/>
<evidence type="ECO:0008006" key="5">
    <source>
        <dbReference type="Google" id="ProtNLM"/>
    </source>
</evidence>
<keyword evidence="1" id="KW-0812">Transmembrane</keyword>
<protein>
    <recommendedName>
        <fullName evidence="5">GPI transamidase component PIG-T</fullName>
    </recommendedName>
</protein>
<sequence length="540" mass="60783">MRLALGWFLLSTLFVSGYALSSETFSESLKITPLPDGRVSTTFSFNTVLEGASPRDPCSLTSQDASQHYILFPLTLGQILREYAVTELHLSLNAGSWNYERWGYPEEKGVGTGAELWAWMGVDESKSVDDRWKGLRNALAGLFCASLGSLDEQRTTSPDRVFFPQGRLPKWSGNVAHQLRHASLPSEHVCTENLTPFLKLLPCKSLSGIASLLNPHRVFDADWHGMGVHVLWLGEAGVQVRLTFQSVMDPLRSSRNFLRNWSLQSLFGHSIERNCPAASSSAIHVTFSSTENPTLTPQPQTRSSTEVRYDVLNVEKPLDIAMQWRDEFKYPSIFKSSLPISVTRNLRGFTQASGKLSLILKNHRSTPQQLIYLETMPWFIQFYLHTLHARIEGHIRDDIISDISYNAAVAHSRPTTFQAVLRLPPNSVTHLTMDLDKAFLRYTEHPPDAQRGWDLPPAVLIPLNFDPNDNNSSHILNESRLGEPIYTSTLLVDVATPDFSMPYNVIIFTCSLVAFIFGSVFNLLTRKFVVLHLDPNRQNN</sequence>
<dbReference type="Pfam" id="PF04113">
    <property type="entry name" value="Gpi16"/>
    <property type="match status" value="2"/>
</dbReference>
<name>A0AAD5VXS9_9AGAR</name>
<dbReference type="PANTHER" id="PTHR12959:SF11">
    <property type="entry name" value="GPI TRANSAMIDASE COMPONENT PIG-T"/>
    <property type="match status" value="1"/>
</dbReference>
<keyword evidence="1" id="KW-1133">Transmembrane helix</keyword>
<dbReference type="Proteomes" id="UP001213000">
    <property type="component" value="Unassembled WGS sequence"/>
</dbReference>
<keyword evidence="2" id="KW-0732">Signal</keyword>